<dbReference type="EMBL" id="BTRK01000007">
    <property type="protein sequence ID" value="GMR63121.1"/>
    <property type="molecule type" value="Genomic_DNA"/>
</dbReference>
<dbReference type="AlphaFoldDB" id="A0AAN5IGJ7"/>
<keyword evidence="3" id="KW-1185">Reference proteome</keyword>
<gene>
    <name evidence="1" type="ORF">PMAYCL1PPCAC_02988</name>
    <name evidence="2" type="ORF">PMAYCL1PPCAC_33316</name>
</gene>
<organism evidence="2 3">
    <name type="scientific">Pristionchus mayeri</name>
    <dbReference type="NCBI Taxonomy" id="1317129"/>
    <lineage>
        <taxon>Eukaryota</taxon>
        <taxon>Metazoa</taxon>
        <taxon>Ecdysozoa</taxon>
        <taxon>Nematoda</taxon>
        <taxon>Chromadorea</taxon>
        <taxon>Rhabditida</taxon>
        <taxon>Rhabditina</taxon>
        <taxon>Diplogasteromorpha</taxon>
        <taxon>Diplogasteroidea</taxon>
        <taxon>Neodiplogasteridae</taxon>
        <taxon>Pristionchus</taxon>
    </lineage>
</organism>
<reference evidence="3" key="1">
    <citation type="submission" date="2022-10" db="EMBL/GenBank/DDBJ databases">
        <title>Genome assembly of Pristionchus species.</title>
        <authorList>
            <person name="Yoshida K."/>
            <person name="Sommer R.J."/>
        </authorList>
    </citation>
    <scope>NUCLEOTIDE SEQUENCE [LARGE SCALE GENOMIC DNA]</scope>
    <source>
        <strain evidence="1 3">RS5460</strain>
    </source>
</reference>
<evidence type="ECO:0000313" key="2">
    <source>
        <dbReference type="EMBL" id="GMR63121.1"/>
    </source>
</evidence>
<accession>A0AAN5IGJ7</accession>
<evidence type="ECO:0000313" key="1">
    <source>
        <dbReference type="EMBL" id="GMR32793.1"/>
    </source>
</evidence>
<proteinExistence type="predicted"/>
<dbReference type="Proteomes" id="UP001328107">
    <property type="component" value="Unassembled WGS sequence"/>
</dbReference>
<evidence type="ECO:0000313" key="3">
    <source>
        <dbReference type="Proteomes" id="UP001328107"/>
    </source>
</evidence>
<comment type="caution">
    <text evidence="2">The sequence shown here is derived from an EMBL/GenBank/DDBJ whole genome shotgun (WGS) entry which is preliminary data.</text>
</comment>
<feature type="non-terminal residue" evidence="2">
    <location>
        <position position="1"/>
    </location>
</feature>
<dbReference type="EMBL" id="BTRK01000001">
    <property type="protein sequence ID" value="GMR32793.1"/>
    <property type="molecule type" value="Genomic_DNA"/>
</dbReference>
<sequence>STLFIICSCCLKMKPNDPGIPVGCSVLGKADLGACELQTPKAPCRHAAESDVKCAPTDEIYFMAPDKRTGIRKSIKCDLSTRKWVLMGIGAE</sequence>
<name>A0AAN5IGJ7_9BILA</name>
<protein>
    <submittedName>
        <fullName evidence="2">Uncharacterized protein</fullName>
    </submittedName>
</protein>
<feature type="non-terminal residue" evidence="2">
    <location>
        <position position="92"/>
    </location>
</feature>
<reference evidence="2" key="2">
    <citation type="submission" date="2023-06" db="EMBL/GenBank/DDBJ databases">
        <title>Genome assembly of Pristionchus species.</title>
        <authorList>
            <person name="Yoshida K."/>
            <person name="Sommer R.J."/>
        </authorList>
    </citation>
    <scope>NUCLEOTIDE SEQUENCE</scope>
    <source>
        <strain evidence="2">RS5460</strain>
    </source>
</reference>